<dbReference type="PROSITE" id="PS50146">
    <property type="entry name" value="DAGK"/>
    <property type="match status" value="1"/>
</dbReference>
<evidence type="ECO:0000313" key="3">
    <source>
        <dbReference type="Proteomes" id="UP001497600"/>
    </source>
</evidence>
<protein>
    <submittedName>
        <fullName evidence="2">Sphingoid long chain base kinase 4</fullName>
    </submittedName>
</protein>
<evidence type="ECO:0000313" key="2">
    <source>
        <dbReference type="EMBL" id="CAK7897737.1"/>
    </source>
</evidence>
<dbReference type="Pfam" id="PF00781">
    <property type="entry name" value="DAGK_cat"/>
    <property type="match status" value="1"/>
</dbReference>
<dbReference type="InterPro" id="IPR016064">
    <property type="entry name" value="NAD/diacylglycerol_kinase_sf"/>
</dbReference>
<proteinExistence type="predicted"/>
<dbReference type="InterPro" id="IPR050187">
    <property type="entry name" value="Lipid_Phosphate_FormReg"/>
</dbReference>
<name>A0ABP0ECI4_9ASCO</name>
<dbReference type="Gene3D" id="2.60.200.40">
    <property type="match status" value="1"/>
</dbReference>
<dbReference type="GO" id="GO:0016301">
    <property type="term" value="F:kinase activity"/>
    <property type="evidence" value="ECO:0007669"/>
    <property type="project" value="UniProtKB-KW"/>
</dbReference>
<dbReference type="SUPFAM" id="SSF111331">
    <property type="entry name" value="NAD kinase/diacylglycerol kinase-like"/>
    <property type="match status" value="1"/>
</dbReference>
<evidence type="ECO:0000259" key="1">
    <source>
        <dbReference type="PROSITE" id="PS50146"/>
    </source>
</evidence>
<dbReference type="EMBL" id="OZ004254">
    <property type="protein sequence ID" value="CAK7897737.1"/>
    <property type="molecule type" value="Genomic_DNA"/>
</dbReference>
<feature type="domain" description="DAGKc" evidence="1">
    <location>
        <begin position="138"/>
        <end position="278"/>
    </location>
</feature>
<dbReference type="SMART" id="SM00046">
    <property type="entry name" value="DAGKc"/>
    <property type="match status" value="1"/>
</dbReference>
<gene>
    <name evidence="2" type="primary">LCB4</name>
    <name evidence="2" type="ORF">CAAN4_B11122</name>
</gene>
<dbReference type="InterPro" id="IPR017438">
    <property type="entry name" value="ATP-NAD_kinase_N"/>
</dbReference>
<dbReference type="Proteomes" id="UP001497600">
    <property type="component" value="Chromosome B"/>
</dbReference>
<dbReference type="InterPro" id="IPR001206">
    <property type="entry name" value="Diacylglycerol_kinase_cat_dom"/>
</dbReference>
<dbReference type="Gene3D" id="3.40.50.10330">
    <property type="entry name" value="Probable inorganic polyphosphate/atp-NAD kinase, domain 1"/>
    <property type="match status" value="1"/>
</dbReference>
<keyword evidence="2" id="KW-0808">Transferase</keyword>
<dbReference type="PANTHER" id="PTHR12358:SF31">
    <property type="entry name" value="ACYLGLYCEROL KINASE, MITOCHONDRIAL"/>
    <property type="match status" value="1"/>
</dbReference>
<accession>A0ABP0ECI4</accession>
<keyword evidence="2" id="KW-0418">Kinase</keyword>
<reference evidence="2 3" key="1">
    <citation type="submission" date="2024-01" db="EMBL/GenBank/DDBJ databases">
        <authorList>
            <consortium name="Genoscope - CEA"/>
            <person name="William W."/>
        </authorList>
    </citation>
    <scope>NUCLEOTIDE SEQUENCE [LARGE SCALE GENOMIC DNA]</scope>
    <source>
        <strain evidence="2 3">29B2s-10</strain>
    </source>
</reference>
<keyword evidence="3" id="KW-1185">Reference proteome</keyword>
<dbReference type="PANTHER" id="PTHR12358">
    <property type="entry name" value="SPHINGOSINE KINASE"/>
    <property type="match status" value="1"/>
</dbReference>
<organism evidence="2 3">
    <name type="scientific">[Candida] anglica</name>
    <dbReference type="NCBI Taxonomy" id="148631"/>
    <lineage>
        <taxon>Eukaryota</taxon>
        <taxon>Fungi</taxon>
        <taxon>Dikarya</taxon>
        <taxon>Ascomycota</taxon>
        <taxon>Saccharomycotina</taxon>
        <taxon>Pichiomycetes</taxon>
        <taxon>Debaryomycetaceae</taxon>
        <taxon>Kurtzmaniella</taxon>
    </lineage>
</organism>
<sequence length="515" mass="56584">MSSERLIYSPVGVMRGSVDENGVHILEQAQKSKSDDSSIGVSCCATASSSPNAGLTDQQTENYIPYHHIIWCEASTTDNSSTVLNIIYVNPASQKCQPRNIKIELENSPSINPFGSAGPESTTSIAQRILSLAYSNHKAAPSILVIINPHGGRGKALEIYESQILPILQAAKVTVHLKETTHYQHAVEIAKTLDISQYDIIACCSGDGIPHEIINGFYQRPDKGLEAFEKIAVTQLPCGSGNALSLSTHGSNNAALATFSMLKAKRSKLDLMAVTQGQGLKQVTRLSFLSQCFGIISDADIGTEHLRWMGAVRFDIGVVQRVFSRAKYPCDLYVNYVTNSKAEVDYHYREHSAKASSKTQSPKSLTAQDFDLKYPPLDEKVPDNWTKVSEEISKNLNILYVGKLPYISNDVQFFPAALPNDGSMDMVITDTNSSIWETTKILLSLDKGLHVHNSNVQHSKILAYRLVPRLPDITNHYLSIDGEDFPFEALQVEVMPGVLTCLLPESGFVETSFSK</sequence>